<dbReference type="SUPFAM" id="SSF53218">
    <property type="entry name" value="Molybdenum cofactor biosynthesis proteins"/>
    <property type="match status" value="1"/>
</dbReference>
<dbReference type="InterPro" id="IPR005110">
    <property type="entry name" value="MoeA_linker/N"/>
</dbReference>
<dbReference type="PANTHER" id="PTHR10192:SF5">
    <property type="entry name" value="GEPHYRIN"/>
    <property type="match status" value="1"/>
</dbReference>
<dbReference type="Pfam" id="PF03453">
    <property type="entry name" value="MoeA_N"/>
    <property type="match status" value="1"/>
</dbReference>
<gene>
    <name evidence="8" type="ORF">C8D93_111158</name>
</gene>
<keyword evidence="6" id="KW-0460">Magnesium</keyword>
<dbReference type="SMART" id="SM00852">
    <property type="entry name" value="MoCF_biosynth"/>
    <property type="match status" value="1"/>
</dbReference>
<comment type="caution">
    <text evidence="8">The sequence shown here is derived from an EMBL/GenBank/DDBJ whole genome shotgun (WGS) entry which is preliminary data.</text>
</comment>
<dbReference type="Pfam" id="PF00994">
    <property type="entry name" value="MoCF_biosynth"/>
    <property type="match status" value="1"/>
</dbReference>
<evidence type="ECO:0000256" key="5">
    <source>
        <dbReference type="ARBA" id="ARBA00047317"/>
    </source>
</evidence>
<evidence type="ECO:0000256" key="4">
    <source>
        <dbReference type="ARBA" id="ARBA00023150"/>
    </source>
</evidence>
<evidence type="ECO:0000256" key="2">
    <source>
        <dbReference type="ARBA" id="ARBA00005046"/>
    </source>
</evidence>
<keyword evidence="4 6" id="KW-0501">Molybdenum cofactor biosynthesis</keyword>
<dbReference type="AlphaFoldDB" id="A0A318E239"/>
<evidence type="ECO:0000256" key="6">
    <source>
        <dbReference type="RuleBase" id="RU365090"/>
    </source>
</evidence>
<dbReference type="GO" id="GO:0046872">
    <property type="term" value="F:metal ion binding"/>
    <property type="evidence" value="ECO:0007669"/>
    <property type="project" value="UniProtKB-UniRule"/>
</dbReference>
<dbReference type="EMBL" id="QICN01000011">
    <property type="protein sequence ID" value="PXV64986.1"/>
    <property type="molecule type" value="Genomic_DNA"/>
</dbReference>
<dbReference type="Gene3D" id="2.40.340.10">
    <property type="entry name" value="MoeA, C-terminal, domain IV"/>
    <property type="match status" value="1"/>
</dbReference>
<dbReference type="InterPro" id="IPR036425">
    <property type="entry name" value="MoaB/Mog-like_dom_sf"/>
</dbReference>
<evidence type="ECO:0000313" key="8">
    <source>
        <dbReference type="EMBL" id="PXV64986.1"/>
    </source>
</evidence>
<comment type="function">
    <text evidence="1 6">Catalyzes the insertion of molybdate into adenylated molybdopterin with the concomitant release of AMP.</text>
</comment>
<keyword evidence="9" id="KW-1185">Reference proteome</keyword>
<keyword evidence="6" id="KW-0500">Molybdenum</keyword>
<dbReference type="Pfam" id="PF03454">
    <property type="entry name" value="MoeA_C"/>
    <property type="match status" value="1"/>
</dbReference>
<dbReference type="NCBIfam" id="TIGR00177">
    <property type="entry name" value="molyb_syn"/>
    <property type="match status" value="1"/>
</dbReference>
<evidence type="ECO:0000256" key="1">
    <source>
        <dbReference type="ARBA" id="ARBA00002901"/>
    </source>
</evidence>
<protein>
    <recommendedName>
        <fullName evidence="6">Molybdopterin molybdenumtransferase</fullName>
        <ecNumber evidence="6">2.10.1.1</ecNumber>
    </recommendedName>
</protein>
<comment type="pathway">
    <text evidence="2 6">Cofactor biosynthesis; molybdopterin biosynthesis.</text>
</comment>
<dbReference type="OrthoDB" id="9804758at2"/>
<dbReference type="InterPro" id="IPR001453">
    <property type="entry name" value="MoaB/Mog_dom"/>
</dbReference>
<dbReference type="RefSeq" id="WP_110266526.1">
    <property type="nucleotide sequence ID" value="NZ_CAWNXA010000011.1"/>
</dbReference>
<dbReference type="InterPro" id="IPR036135">
    <property type="entry name" value="MoeA_linker/N_sf"/>
</dbReference>
<comment type="similarity">
    <text evidence="3 6">Belongs to the MoeA family.</text>
</comment>
<dbReference type="CDD" id="cd00887">
    <property type="entry name" value="MoeA"/>
    <property type="match status" value="1"/>
</dbReference>
<dbReference type="InterPro" id="IPR036688">
    <property type="entry name" value="MoeA_C_domain_IV_sf"/>
</dbReference>
<sequence length="399" mass="42228">MIGVDEALARVAAALPTLPAETVATRAALGRVLAAPACTAHPLPLFDQSAVDGYALRHADLHTIPATLPLAGMVAASAQPARTRLAPGTAARIFTGGLLPDNADTVVRQELTRRDGDRVTVLEAVAPGTDLRREGEELAQGSVVAAAGAQVTPGLLAALALAGAHRIAVRRVPRIAVLITGDEVVPHGAALKLGQVPDANGPLIDAQLTRWGFPPLSIDYVADREEAVREALARAFDRADLVLTSGGVSVGDFDFIPAVSEQLGAQRVLWKVAQKPGMPLYVARRGASLLFGLPGNPASVLVNLQVYVRDALDRMLGRDPALRWRHARAPAPLRREKEKTFWLRAVVDADPQGQLHARTLSGQASHMLGNLARANALLRVPGLHEDTATDVLRWLSLDG</sequence>
<dbReference type="SUPFAM" id="SSF63882">
    <property type="entry name" value="MoeA N-terminal region -like"/>
    <property type="match status" value="1"/>
</dbReference>
<dbReference type="PANTHER" id="PTHR10192">
    <property type="entry name" value="MOLYBDOPTERIN BIOSYNTHESIS PROTEIN"/>
    <property type="match status" value="1"/>
</dbReference>
<proteinExistence type="inferred from homology"/>
<reference evidence="8 9" key="1">
    <citation type="submission" date="2018-04" db="EMBL/GenBank/DDBJ databases">
        <title>Genomic Encyclopedia of Type Strains, Phase IV (KMG-IV): sequencing the most valuable type-strain genomes for metagenomic binning, comparative biology and taxonomic classification.</title>
        <authorList>
            <person name="Goeker M."/>
        </authorList>
    </citation>
    <scope>NUCLEOTIDE SEQUENCE [LARGE SCALE GENOMIC DNA]</scope>
    <source>
        <strain evidence="8 9">DSM 104150</strain>
    </source>
</reference>
<evidence type="ECO:0000259" key="7">
    <source>
        <dbReference type="SMART" id="SM00852"/>
    </source>
</evidence>
<dbReference type="GO" id="GO:0006777">
    <property type="term" value="P:Mo-molybdopterin cofactor biosynthetic process"/>
    <property type="evidence" value="ECO:0007669"/>
    <property type="project" value="UniProtKB-UniRule"/>
</dbReference>
<dbReference type="Gene3D" id="2.170.190.11">
    <property type="entry name" value="Molybdopterin biosynthesis moea protein, domain 3"/>
    <property type="match status" value="1"/>
</dbReference>
<keyword evidence="6" id="KW-0808">Transferase</keyword>
<dbReference type="InterPro" id="IPR005111">
    <property type="entry name" value="MoeA_C_domain_IV"/>
</dbReference>
<dbReference type="EC" id="2.10.1.1" evidence="6"/>
<dbReference type="GO" id="GO:0005829">
    <property type="term" value="C:cytosol"/>
    <property type="evidence" value="ECO:0007669"/>
    <property type="project" value="TreeGrafter"/>
</dbReference>
<dbReference type="GO" id="GO:0061599">
    <property type="term" value="F:molybdopterin molybdotransferase activity"/>
    <property type="evidence" value="ECO:0007669"/>
    <property type="project" value="UniProtKB-UniRule"/>
</dbReference>
<dbReference type="Gene3D" id="3.40.980.10">
    <property type="entry name" value="MoaB/Mog-like domain"/>
    <property type="match status" value="1"/>
</dbReference>
<dbReference type="Proteomes" id="UP000248330">
    <property type="component" value="Unassembled WGS sequence"/>
</dbReference>
<name>A0A318E239_9GAMM</name>
<keyword evidence="6" id="KW-0479">Metal-binding</keyword>
<dbReference type="Gene3D" id="3.90.105.10">
    <property type="entry name" value="Molybdopterin biosynthesis moea protein, domain 2"/>
    <property type="match status" value="1"/>
</dbReference>
<comment type="catalytic activity">
    <reaction evidence="5">
        <text>adenylyl-molybdopterin + molybdate = Mo-molybdopterin + AMP + H(+)</text>
        <dbReference type="Rhea" id="RHEA:35047"/>
        <dbReference type="ChEBI" id="CHEBI:15378"/>
        <dbReference type="ChEBI" id="CHEBI:36264"/>
        <dbReference type="ChEBI" id="CHEBI:62727"/>
        <dbReference type="ChEBI" id="CHEBI:71302"/>
        <dbReference type="ChEBI" id="CHEBI:456215"/>
        <dbReference type="EC" id="2.10.1.1"/>
    </reaction>
</comment>
<evidence type="ECO:0000313" key="9">
    <source>
        <dbReference type="Proteomes" id="UP000248330"/>
    </source>
</evidence>
<dbReference type="SUPFAM" id="SSF63867">
    <property type="entry name" value="MoeA C-terminal domain-like"/>
    <property type="match status" value="1"/>
</dbReference>
<dbReference type="InterPro" id="IPR038987">
    <property type="entry name" value="MoeA-like"/>
</dbReference>
<dbReference type="UniPathway" id="UPA00344"/>
<comment type="cofactor">
    <cofactor evidence="6">
        <name>Mg(2+)</name>
        <dbReference type="ChEBI" id="CHEBI:18420"/>
    </cofactor>
</comment>
<organism evidence="8 9">
    <name type="scientific">Sinimarinibacterium flocculans</name>
    <dbReference type="NCBI Taxonomy" id="985250"/>
    <lineage>
        <taxon>Bacteria</taxon>
        <taxon>Pseudomonadati</taxon>
        <taxon>Pseudomonadota</taxon>
        <taxon>Gammaproteobacteria</taxon>
        <taxon>Nevskiales</taxon>
        <taxon>Nevskiaceae</taxon>
        <taxon>Sinimarinibacterium</taxon>
    </lineage>
</organism>
<accession>A0A318E239</accession>
<evidence type="ECO:0000256" key="3">
    <source>
        <dbReference type="ARBA" id="ARBA00010763"/>
    </source>
</evidence>
<feature type="domain" description="MoaB/Mog" evidence="7">
    <location>
        <begin position="176"/>
        <end position="314"/>
    </location>
</feature>
<dbReference type="NCBIfam" id="NF045515">
    <property type="entry name" value="Glp_gephyrin"/>
    <property type="match status" value="1"/>
</dbReference>